<dbReference type="RefSeq" id="WP_233730936.1">
    <property type="nucleotide sequence ID" value="NZ_JAJVCN010000003.1"/>
</dbReference>
<sequence length="89" mass="10066">MYTFWNLHNKNCLNMWAAVMGDWGQFTEGECAAGAHQRFARIVDAPSGMFLLQVQHSGKFMSVPTGNNSLNAIMTQYSDQAKLFYLERA</sequence>
<comment type="caution">
    <text evidence="1">The sequence shown here is derived from an EMBL/GenBank/DDBJ whole genome shotgun (WGS) entry which is preliminary data.</text>
</comment>
<dbReference type="CDD" id="cd00161">
    <property type="entry name" value="beta-trefoil_Ricin-like"/>
    <property type="match status" value="1"/>
</dbReference>
<evidence type="ECO:0000313" key="2">
    <source>
        <dbReference type="Proteomes" id="UP001521150"/>
    </source>
</evidence>
<dbReference type="EMBL" id="JAJVCN010000003">
    <property type="protein sequence ID" value="MCE7007962.1"/>
    <property type="molecule type" value="Genomic_DNA"/>
</dbReference>
<keyword evidence="2" id="KW-1185">Reference proteome</keyword>
<dbReference type="Gene3D" id="2.80.10.50">
    <property type="match status" value="1"/>
</dbReference>
<evidence type="ECO:0000313" key="1">
    <source>
        <dbReference type="EMBL" id="MCE7007962.1"/>
    </source>
</evidence>
<name>A0ABS8ZQ89_9PSEU</name>
<reference evidence="1 2" key="1">
    <citation type="submission" date="2021-12" db="EMBL/GenBank/DDBJ databases">
        <title>Genome sequence of Kibdelosporangium philippinense ATCC 49844.</title>
        <authorList>
            <person name="Fedorov E.A."/>
            <person name="Omeragic M."/>
            <person name="Shalygina K.F."/>
            <person name="Maclea K.S."/>
        </authorList>
    </citation>
    <scope>NUCLEOTIDE SEQUENCE [LARGE SCALE GENOMIC DNA]</scope>
    <source>
        <strain evidence="1 2">ATCC 49844</strain>
    </source>
</reference>
<organism evidence="1 2">
    <name type="scientific">Kibdelosporangium philippinense</name>
    <dbReference type="NCBI Taxonomy" id="211113"/>
    <lineage>
        <taxon>Bacteria</taxon>
        <taxon>Bacillati</taxon>
        <taxon>Actinomycetota</taxon>
        <taxon>Actinomycetes</taxon>
        <taxon>Pseudonocardiales</taxon>
        <taxon>Pseudonocardiaceae</taxon>
        <taxon>Kibdelosporangium</taxon>
    </lineage>
</organism>
<protein>
    <submittedName>
        <fullName evidence="1">RICIN domain-containing protein</fullName>
    </submittedName>
</protein>
<proteinExistence type="predicted"/>
<dbReference type="InterPro" id="IPR035992">
    <property type="entry name" value="Ricin_B-like_lectins"/>
</dbReference>
<accession>A0ABS8ZQ89</accession>
<dbReference type="SUPFAM" id="SSF50370">
    <property type="entry name" value="Ricin B-like lectins"/>
    <property type="match status" value="1"/>
</dbReference>
<dbReference type="Proteomes" id="UP001521150">
    <property type="component" value="Unassembled WGS sequence"/>
</dbReference>
<gene>
    <name evidence="1" type="ORF">LWC34_34845</name>
</gene>